<sequence length="832" mass="94402">MFARGRSCLKRCGLLTILADHAASAGPHPDEALLFLYPRWFTTSVRQQRRSIKSASNRRYISHDNNGLLLFRSTSHRTPTRRQSLVGASTRKRWLSRGAKAKPIKPDLDEAIENPQKGETPVPITRTKAAKKGGIGKYGIFDAIANMENESQPGIDSAFLEHNFDILSKPGAPQWPPASSDTPSRQAVRKKRGLLRHLPPPQSRKILRRQFYLGDVSSKERLAIYKQIRRFLESAEEQAEKAEFLKPRFFTQQDLHRREVLVPDETIAIFAGVSEKFSQSENIWFEPLRHGCRVHVLPSDESEGHNRKVILSGSARATELVADRLLKTRELQEHGDPLIDIKKPLVPAFPSRLAFERSGTLAPLIRTVWSYKTNPRPRVIFDLLSAKSESISTVKGFVEHVEGLVISLPSTQSHESPHPRRVATALRELFCNEGRQQLISTTALNTAISFLLQHGFMNDVQKLIDRSGHVATIETFNTLLRSAAKRQNLGFFNLVLRVMGRLRVRPDVHTWLAYLECLISPAAKTNLVKVMEKKGYLKDPDALRSVLRLMIGELLIKHFKDGGSVDEFFNKIVETAGLNWFPASLIRKMVVVTAQLGDASAMTRILDICKENSLPLSSEIINDVIRFFPNDTFTALHYIIMCLQGPTAELNQEAYARLFVNARRNKHYNICRVLWRYACMNEAVSRTMRDDVAFLLFHNVAREGLAEQDKLWWTCAGKVIVGVDLHLPDFPFKKDLLRTIPPEFHTNPVASFLTPLRLEGEERSKQRHAAKAIVKHDVEIGPWYRPTYSLAHMLEVAAELDKHWVGVPRPAKWLMQNAIQVPVEFVGHNLKV</sequence>
<keyword evidence="3" id="KW-1185">Reference proteome</keyword>
<evidence type="ECO:0000313" key="3">
    <source>
        <dbReference type="Proteomes" id="UP000654913"/>
    </source>
</evidence>
<name>A0A7R7XJV8_9EURO</name>
<organism evidence="2 3">
    <name type="scientific">Aspergillus puulaauensis</name>
    <dbReference type="NCBI Taxonomy" id="1220207"/>
    <lineage>
        <taxon>Eukaryota</taxon>
        <taxon>Fungi</taxon>
        <taxon>Dikarya</taxon>
        <taxon>Ascomycota</taxon>
        <taxon>Pezizomycotina</taxon>
        <taxon>Eurotiomycetes</taxon>
        <taxon>Eurotiomycetidae</taxon>
        <taxon>Eurotiales</taxon>
        <taxon>Aspergillaceae</taxon>
        <taxon>Aspergillus</taxon>
    </lineage>
</organism>
<dbReference type="GeneID" id="64972614"/>
<dbReference type="OrthoDB" id="72441at2759"/>
<evidence type="ECO:0000313" key="2">
    <source>
        <dbReference type="EMBL" id="BCS22609.1"/>
    </source>
</evidence>
<dbReference type="EMBL" id="AP024445">
    <property type="protein sequence ID" value="BCS22609.1"/>
    <property type="molecule type" value="Genomic_DNA"/>
</dbReference>
<protein>
    <submittedName>
        <fullName evidence="2">Uncharacterized protein</fullName>
    </submittedName>
</protein>
<dbReference type="InterPro" id="IPR011990">
    <property type="entry name" value="TPR-like_helical_dom_sf"/>
</dbReference>
<dbReference type="Gene3D" id="1.25.40.10">
    <property type="entry name" value="Tetratricopeptide repeat domain"/>
    <property type="match status" value="1"/>
</dbReference>
<dbReference type="Proteomes" id="UP000654913">
    <property type="component" value="Chromosome 3"/>
</dbReference>
<dbReference type="KEGG" id="apuu:APUU_30834S"/>
<accession>A0A7R7XJV8</accession>
<proteinExistence type="predicted"/>
<evidence type="ECO:0000256" key="1">
    <source>
        <dbReference type="SAM" id="MobiDB-lite"/>
    </source>
</evidence>
<feature type="region of interest" description="Disordered" evidence="1">
    <location>
        <begin position="79"/>
        <end position="99"/>
    </location>
</feature>
<feature type="compositionally biased region" description="Basic residues" evidence="1">
    <location>
        <begin position="90"/>
        <end position="99"/>
    </location>
</feature>
<reference evidence="2" key="1">
    <citation type="submission" date="2021-01" db="EMBL/GenBank/DDBJ databases">
        <authorList>
            <consortium name="Aspergillus puulaauensis MK2 genome sequencing consortium"/>
            <person name="Kazuki M."/>
            <person name="Futagami T."/>
        </authorList>
    </citation>
    <scope>NUCLEOTIDE SEQUENCE</scope>
    <source>
        <strain evidence="2">MK2</strain>
    </source>
</reference>
<dbReference type="RefSeq" id="XP_041554803.1">
    <property type="nucleotide sequence ID" value="XM_041701971.1"/>
</dbReference>
<gene>
    <name evidence="2" type="ORF">APUU_30834S</name>
</gene>
<dbReference type="AlphaFoldDB" id="A0A7R7XJV8"/>
<reference evidence="2" key="2">
    <citation type="submission" date="2021-02" db="EMBL/GenBank/DDBJ databases">
        <title>Aspergillus puulaauensis MK2 genome sequence.</title>
        <authorList>
            <person name="Futagami T."/>
            <person name="Mori K."/>
            <person name="Kadooka C."/>
            <person name="Tanaka T."/>
        </authorList>
    </citation>
    <scope>NUCLEOTIDE SEQUENCE</scope>
    <source>
        <strain evidence="2">MK2</strain>
    </source>
</reference>